<evidence type="ECO:0000256" key="1">
    <source>
        <dbReference type="SAM" id="MobiDB-lite"/>
    </source>
</evidence>
<proteinExistence type="predicted"/>
<feature type="region of interest" description="Disordered" evidence="1">
    <location>
        <begin position="45"/>
        <end position="76"/>
    </location>
</feature>
<gene>
    <name evidence="2" type="ORF">CSSPJE1EN2_LOCUS15270</name>
</gene>
<dbReference type="Proteomes" id="UP001497522">
    <property type="component" value="Chromosome 3"/>
</dbReference>
<dbReference type="EMBL" id="OZ023704">
    <property type="protein sequence ID" value="CAK9872700.1"/>
    <property type="molecule type" value="Genomic_DNA"/>
</dbReference>
<sequence>MSVMAAVVVRELGMMHLVIGALGPKTPSTWKDTLIDRDHDRMSEQGQAIVTKKDDADTSDSDANTDSSECYDSKSSQLKQVDCEEEFNLEELVNSEGPQEMLRLMLQEQGDVLMTEELIDSDDYANWIRWVSDAKQSGRAAYGSTQDLPDPLQL</sequence>
<organism evidence="2 3">
    <name type="scientific">Sphagnum jensenii</name>
    <dbReference type="NCBI Taxonomy" id="128206"/>
    <lineage>
        <taxon>Eukaryota</taxon>
        <taxon>Viridiplantae</taxon>
        <taxon>Streptophyta</taxon>
        <taxon>Embryophyta</taxon>
        <taxon>Bryophyta</taxon>
        <taxon>Sphagnophytina</taxon>
        <taxon>Sphagnopsida</taxon>
        <taxon>Sphagnales</taxon>
        <taxon>Sphagnaceae</taxon>
        <taxon>Sphagnum</taxon>
    </lineage>
</organism>
<accession>A0ABP1BBR2</accession>
<protein>
    <submittedName>
        <fullName evidence="2">Uncharacterized protein</fullName>
    </submittedName>
</protein>
<keyword evidence="3" id="KW-1185">Reference proteome</keyword>
<evidence type="ECO:0000313" key="3">
    <source>
        <dbReference type="Proteomes" id="UP001497522"/>
    </source>
</evidence>
<reference evidence="2" key="1">
    <citation type="submission" date="2024-03" db="EMBL/GenBank/DDBJ databases">
        <authorList>
            <consortium name="ELIXIR-Norway"/>
            <consortium name="Elixir Norway"/>
        </authorList>
    </citation>
    <scope>NUCLEOTIDE SEQUENCE</scope>
</reference>
<name>A0ABP1BBR2_9BRYO</name>
<evidence type="ECO:0000313" key="2">
    <source>
        <dbReference type="EMBL" id="CAK9872700.1"/>
    </source>
</evidence>